<protein>
    <submittedName>
        <fullName evidence="1">Uncharacterized protein</fullName>
    </submittedName>
</protein>
<reference evidence="1 2" key="1">
    <citation type="submission" date="2017-05" db="EMBL/GenBank/DDBJ databases">
        <authorList>
            <person name="Song R."/>
            <person name="Chenine A.L."/>
            <person name="Ruprecht R.M."/>
        </authorList>
    </citation>
    <scope>NUCLEOTIDE SEQUENCE [LARGE SCALE GENOMIC DNA]</scope>
    <source>
        <strain evidence="1 2">CECT 8663</strain>
    </source>
</reference>
<dbReference type="RefSeq" id="WP_097804766.1">
    <property type="nucleotide sequence ID" value="NZ_FXYH01000007.1"/>
</dbReference>
<dbReference type="EMBL" id="FXYH01000007">
    <property type="protein sequence ID" value="SMX41394.1"/>
    <property type="molecule type" value="Genomic_DNA"/>
</dbReference>
<dbReference type="Proteomes" id="UP000220836">
    <property type="component" value="Unassembled WGS sequence"/>
</dbReference>
<evidence type="ECO:0000313" key="2">
    <source>
        <dbReference type="Proteomes" id="UP000220836"/>
    </source>
</evidence>
<gene>
    <name evidence="1" type="ORF">PEV8663_02265</name>
</gene>
<accession>A0A238KFV1</accession>
<dbReference type="AlphaFoldDB" id="A0A238KFV1"/>
<evidence type="ECO:0000313" key="1">
    <source>
        <dbReference type="EMBL" id="SMX41394.1"/>
    </source>
</evidence>
<organism evidence="1 2">
    <name type="scientific">Pelagimonas varians</name>
    <dbReference type="NCBI Taxonomy" id="696760"/>
    <lineage>
        <taxon>Bacteria</taxon>
        <taxon>Pseudomonadati</taxon>
        <taxon>Pseudomonadota</taxon>
        <taxon>Alphaproteobacteria</taxon>
        <taxon>Rhodobacterales</taxon>
        <taxon>Roseobacteraceae</taxon>
        <taxon>Pelagimonas</taxon>
    </lineage>
</organism>
<keyword evidence="2" id="KW-1185">Reference proteome</keyword>
<proteinExistence type="predicted"/>
<name>A0A238KFV1_9RHOB</name>
<sequence length="129" mass="13436">MLKGKDGIIRVGGSLDRLGGVQNWNIDPQVDVVAGWGMGDAAEEAFSTISRYSGSMEVYLDHADPSDDINPGDVMDVDLYPGGETSGSGYYSGSILVTGTPMSGSKDGIPTKTINFRNSSGVLTKATVA</sequence>